<proteinExistence type="predicted"/>
<comment type="caution">
    <text evidence="1">The sequence shown here is derived from an EMBL/GenBank/DDBJ whole genome shotgun (WGS) entry which is preliminary data.</text>
</comment>
<dbReference type="RefSeq" id="WP_125601638.1">
    <property type="nucleotide sequence ID" value="NZ_JBHSSM010000014.1"/>
</dbReference>
<keyword evidence="2" id="KW-1185">Reference proteome</keyword>
<dbReference type="EMBL" id="JBHSSM010000014">
    <property type="protein sequence ID" value="MFC6314757.1"/>
    <property type="molecule type" value="Genomic_DNA"/>
</dbReference>
<organism evidence="1 2">
    <name type="scientific">Lapidilactobacillus achengensis</name>
    <dbReference type="NCBI Taxonomy" id="2486000"/>
    <lineage>
        <taxon>Bacteria</taxon>
        <taxon>Bacillati</taxon>
        <taxon>Bacillota</taxon>
        <taxon>Bacilli</taxon>
        <taxon>Lactobacillales</taxon>
        <taxon>Lactobacillaceae</taxon>
        <taxon>Lapidilactobacillus</taxon>
    </lineage>
</organism>
<protein>
    <submittedName>
        <fullName evidence="1">Uncharacterized protein</fullName>
    </submittedName>
</protein>
<gene>
    <name evidence="1" type="ORF">ACFQHW_04140</name>
</gene>
<reference evidence="2" key="1">
    <citation type="journal article" date="2019" name="Int. J. Syst. Evol. Microbiol.">
        <title>The Global Catalogue of Microorganisms (GCM) 10K type strain sequencing project: providing services to taxonomists for standard genome sequencing and annotation.</title>
        <authorList>
            <consortium name="The Broad Institute Genomics Platform"/>
            <consortium name="The Broad Institute Genome Sequencing Center for Infectious Disease"/>
            <person name="Wu L."/>
            <person name="Ma J."/>
        </authorList>
    </citation>
    <scope>NUCLEOTIDE SEQUENCE [LARGE SCALE GENOMIC DNA]</scope>
    <source>
        <strain evidence="2">CCM 8897</strain>
    </source>
</reference>
<evidence type="ECO:0000313" key="1">
    <source>
        <dbReference type="EMBL" id="MFC6314757.1"/>
    </source>
</evidence>
<sequence length="98" mass="11322">MKNVIAQTPFLNGVRRVSFFRLATQRLRKQNAASKIFARLMLRNYPGQLALFSEMRYTQLTFPLNYTKILEAKSAFKILVRLMPKVNPLRSALFGSLV</sequence>
<evidence type="ECO:0000313" key="2">
    <source>
        <dbReference type="Proteomes" id="UP001596310"/>
    </source>
</evidence>
<accession>A0ABW1ULE6</accession>
<name>A0ABW1ULE6_9LACO</name>
<dbReference type="Proteomes" id="UP001596310">
    <property type="component" value="Unassembled WGS sequence"/>
</dbReference>